<proteinExistence type="predicted"/>
<reference evidence="3" key="1">
    <citation type="submission" date="2018-06" db="EMBL/GenBank/DDBJ databases">
        <authorList>
            <person name="Khan S.A."/>
        </authorList>
    </citation>
    <scope>NUCLEOTIDE SEQUENCE [LARGE SCALE GENOMIC DNA]</scope>
    <source>
        <strain evidence="3">DB-1506</strain>
    </source>
</reference>
<evidence type="ECO:0000313" key="2">
    <source>
        <dbReference type="EMBL" id="RAI60261.1"/>
    </source>
</evidence>
<organism evidence="2 3">
    <name type="scientific">Roseicella frigidaeris</name>
    <dbReference type="NCBI Taxonomy" id="2230885"/>
    <lineage>
        <taxon>Bacteria</taxon>
        <taxon>Pseudomonadati</taxon>
        <taxon>Pseudomonadota</taxon>
        <taxon>Alphaproteobacteria</taxon>
        <taxon>Acetobacterales</taxon>
        <taxon>Roseomonadaceae</taxon>
        <taxon>Roseicella</taxon>
    </lineage>
</organism>
<keyword evidence="1" id="KW-0175">Coiled coil</keyword>
<comment type="caution">
    <text evidence="2">The sequence shown here is derived from an EMBL/GenBank/DDBJ whole genome shotgun (WGS) entry which is preliminary data.</text>
</comment>
<evidence type="ECO:0000313" key="3">
    <source>
        <dbReference type="Proteomes" id="UP000249065"/>
    </source>
</evidence>
<name>A0A327MAD6_9PROT</name>
<dbReference type="AlphaFoldDB" id="A0A327MAD6"/>
<dbReference type="RefSeq" id="WP_111468447.1">
    <property type="nucleotide sequence ID" value="NZ_QLIX01000002.1"/>
</dbReference>
<dbReference type="Proteomes" id="UP000249065">
    <property type="component" value="Unassembled WGS sequence"/>
</dbReference>
<protein>
    <submittedName>
        <fullName evidence="2">Uncharacterized protein</fullName>
    </submittedName>
</protein>
<gene>
    <name evidence="2" type="ORF">DOO78_04080</name>
</gene>
<keyword evidence="3" id="KW-1185">Reference proteome</keyword>
<evidence type="ECO:0000256" key="1">
    <source>
        <dbReference type="SAM" id="Coils"/>
    </source>
</evidence>
<feature type="coiled-coil region" evidence="1">
    <location>
        <begin position="21"/>
        <end position="83"/>
    </location>
</feature>
<sequence length="93" mass="9984">MTEARIIAFPSRPDDRLRLALRSLEAALQTQDAEVAAWRAALREFAGSVRGLDHSVARYRAELEAAGATAAAAGEEARALERRASAWLGQPPG</sequence>
<dbReference type="EMBL" id="QLIX01000002">
    <property type="protein sequence ID" value="RAI60261.1"/>
    <property type="molecule type" value="Genomic_DNA"/>
</dbReference>
<accession>A0A327MAD6</accession>